<dbReference type="AlphaFoldDB" id="A0A397GX48"/>
<dbReference type="InterPro" id="IPR032466">
    <property type="entry name" value="Metal_Hydrolase"/>
</dbReference>
<dbReference type="STRING" id="41047.A0A397GX48"/>
<comment type="caution">
    <text evidence="4">The sequence shown here is derived from an EMBL/GenBank/DDBJ whole genome shotgun (WGS) entry which is preliminary data.</text>
</comment>
<dbReference type="NCBIfam" id="NF041278">
    <property type="entry name" value="CmcJ_NvfI_EfuI"/>
    <property type="match status" value="1"/>
</dbReference>
<organism evidence="4 5">
    <name type="scientific">Aspergillus thermomutatus</name>
    <name type="common">Neosartorya pseudofischeri</name>
    <dbReference type="NCBI Taxonomy" id="41047"/>
    <lineage>
        <taxon>Eukaryota</taxon>
        <taxon>Fungi</taxon>
        <taxon>Dikarya</taxon>
        <taxon>Ascomycota</taxon>
        <taxon>Pezizomycotina</taxon>
        <taxon>Eurotiomycetes</taxon>
        <taxon>Eurotiomycetidae</taxon>
        <taxon>Eurotiales</taxon>
        <taxon>Aspergillaceae</taxon>
        <taxon>Aspergillus</taxon>
        <taxon>Aspergillus subgen. Fumigati</taxon>
    </lineage>
</organism>
<dbReference type="GO" id="GO:0016491">
    <property type="term" value="F:oxidoreductase activity"/>
    <property type="evidence" value="ECO:0007669"/>
    <property type="project" value="InterPro"/>
</dbReference>
<comment type="cofactor">
    <cofactor evidence="3">
        <name>Zn(2+)</name>
        <dbReference type="ChEBI" id="CHEBI:29105"/>
    </cofactor>
</comment>
<keyword evidence="3" id="KW-0482">Metalloprotease</keyword>
<keyword evidence="1 3" id="KW-0224">Dipeptidase</keyword>
<sequence>MATYTSIMRFIEPWSQNKEIPFIRTNAPPGYDYMNFKWVDCPVHITDARPTKDSFTLDQHGFAYRDDPEGATPEILQLLRDNNDAEKIRKVYYSHIEQLVKRETGASRVIIFDHTSRKRRPELGTYENPTGKEQPATMVHCDQSTKGALRRLQQNVPDHMEALKNRVIMINIWRPLRGPVEDWPLATMDYRTCDPDLIYPTDLLDKADDYRGQTVTFGHADEQRWYYLDHQRTDEVTMIKIWDNQEGVEAKLCPHAAFKHPETPADAPPRESIELAMNTEKNSWNEPQIRTLRSTQRPGWMKLLAVTVLLALVFGFKIIFTEGACLRQSPSVEDVLRQAPLIDGHNDFPIWIRAFYQNHIYQENFTYDGPLFGQVDFPRLAQGRLGGQFWSVYVECPKTANEYSDETYFEIQRDTLQQIDLVNRLVRANPDMLELVHSSTDVWETFSNRPTRIASVMGIEGIHQIANSASILRLYHRLGVRYATLTHECHNAFADSATPARPLHGGLSDAGRTLVGEMNRLGMIVDLAHVSYETMLAALDVTTAPVIFSHSSAYALCPHPRNVPDDVLWKVKGNDGVVMVSFYASYTRCDDPDQATIEDVADHIQYIGELIGYRHVGLGSDFDGMPAGIRGLEDVSKYPDLIGLLLRRGVGVKELAGVVGGNVLRVLRAVEDEAASRADELPLEDDVKPFFS</sequence>
<comment type="catalytic activity">
    <reaction evidence="3">
        <text>an L-aminoacyl-L-amino acid + H2O = 2 an L-alpha-amino acid</text>
        <dbReference type="Rhea" id="RHEA:48940"/>
        <dbReference type="ChEBI" id="CHEBI:15377"/>
        <dbReference type="ChEBI" id="CHEBI:59869"/>
        <dbReference type="ChEBI" id="CHEBI:77460"/>
        <dbReference type="EC" id="3.4.13.19"/>
    </reaction>
</comment>
<dbReference type="GO" id="GO:0070573">
    <property type="term" value="F:metallodipeptidase activity"/>
    <property type="evidence" value="ECO:0007669"/>
    <property type="project" value="InterPro"/>
</dbReference>
<dbReference type="PROSITE" id="PS51365">
    <property type="entry name" value="RENAL_DIPEPTIDASE_2"/>
    <property type="match status" value="1"/>
</dbReference>
<dbReference type="CDD" id="cd01301">
    <property type="entry name" value="rDP_like"/>
    <property type="match status" value="1"/>
</dbReference>
<keyword evidence="3" id="KW-0479">Metal-binding</keyword>
<protein>
    <recommendedName>
        <fullName evidence="3">Dipeptidase</fullName>
        <ecNumber evidence="3">3.4.13.19</ecNumber>
    </recommendedName>
</protein>
<keyword evidence="3" id="KW-0862">Zinc</keyword>
<dbReference type="GO" id="GO:0006508">
    <property type="term" value="P:proteolysis"/>
    <property type="evidence" value="ECO:0007669"/>
    <property type="project" value="UniProtKB-KW"/>
</dbReference>
<evidence type="ECO:0000256" key="1">
    <source>
        <dbReference type="ARBA" id="ARBA00022997"/>
    </source>
</evidence>
<dbReference type="GO" id="GO:0046872">
    <property type="term" value="F:metal ion binding"/>
    <property type="evidence" value="ECO:0007669"/>
    <property type="project" value="UniProtKB-UniRule"/>
</dbReference>
<keyword evidence="5" id="KW-1185">Reference proteome</keyword>
<name>A0A397GX48_ASPTH</name>
<evidence type="ECO:0000313" key="5">
    <source>
        <dbReference type="Proteomes" id="UP000215305"/>
    </source>
</evidence>
<comment type="similarity">
    <text evidence="2">Belongs to the asaB hydroxylase/desaturase family.</text>
</comment>
<reference evidence="4" key="1">
    <citation type="submission" date="2018-08" db="EMBL/GenBank/DDBJ databases">
        <title>Draft genome sequence of azole-resistant Aspergillus thermomutatus (Neosartorya pseudofischeri) strain HMR AF 39, isolated from a human nasal aspirate.</title>
        <authorList>
            <person name="Parent-Michaud M."/>
            <person name="Dufresne P.J."/>
            <person name="Fournier E."/>
            <person name="Martineau C."/>
            <person name="Moreira S."/>
            <person name="Perkins V."/>
            <person name="De Repentigny L."/>
            <person name="Dufresne S.F."/>
        </authorList>
    </citation>
    <scope>NUCLEOTIDE SEQUENCE [LARGE SCALE GENOMIC DNA]</scope>
    <source>
        <strain evidence="4">HMR AF 39</strain>
    </source>
</reference>
<dbReference type="GeneID" id="38127118"/>
<evidence type="ECO:0000256" key="3">
    <source>
        <dbReference type="RuleBase" id="RU341113"/>
    </source>
</evidence>
<dbReference type="EMBL" id="NKHU02000098">
    <property type="protein sequence ID" value="RHZ55552.1"/>
    <property type="molecule type" value="Genomic_DNA"/>
</dbReference>
<dbReference type="InterPro" id="IPR044053">
    <property type="entry name" value="AsaB-like"/>
</dbReference>
<gene>
    <name evidence="4" type="ORF">CDV56_105144</name>
</gene>
<dbReference type="VEuPathDB" id="FungiDB:CDV56_105144"/>
<evidence type="ECO:0000256" key="2">
    <source>
        <dbReference type="ARBA" id="ARBA00023604"/>
    </source>
</evidence>
<dbReference type="PANTHER" id="PTHR10443:SF12">
    <property type="entry name" value="DIPEPTIDASE"/>
    <property type="match status" value="1"/>
</dbReference>
<evidence type="ECO:0000313" key="4">
    <source>
        <dbReference type="EMBL" id="RHZ55552.1"/>
    </source>
</evidence>
<dbReference type="InterPro" id="IPR008257">
    <property type="entry name" value="Pept_M19"/>
</dbReference>
<dbReference type="OrthoDB" id="445695at2759"/>
<comment type="similarity">
    <text evidence="3">Belongs to the metallo-dependent hydrolases superfamily. Peptidase M19 family.</text>
</comment>
<keyword evidence="3" id="KW-0378">Hydrolase</keyword>
<keyword evidence="3" id="KW-0645">Protease</keyword>
<dbReference type="PANTHER" id="PTHR10443">
    <property type="entry name" value="MICROSOMAL DIPEPTIDASE"/>
    <property type="match status" value="1"/>
</dbReference>
<dbReference type="EC" id="3.4.13.19" evidence="3"/>
<proteinExistence type="inferred from homology"/>
<dbReference type="SUPFAM" id="SSF51556">
    <property type="entry name" value="Metallo-dependent hydrolases"/>
    <property type="match status" value="1"/>
</dbReference>
<accession>A0A397GX48</accession>
<dbReference type="Proteomes" id="UP000215305">
    <property type="component" value="Unassembled WGS sequence"/>
</dbReference>
<dbReference type="Gene3D" id="3.20.20.140">
    <property type="entry name" value="Metal-dependent hydrolases"/>
    <property type="match status" value="1"/>
</dbReference>
<dbReference type="Pfam" id="PF01244">
    <property type="entry name" value="Peptidase_M19"/>
    <property type="match status" value="1"/>
</dbReference>
<dbReference type="RefSeq" id="XP_026614379.1">
    <property type="nucleotide sequence ID" value="XM_026758763.1"/>
</dbReference>